<dbReference type="AlphaFoldDB" id="X0X1J5"/>
<comment type="caution">
    <text evidence="1">The sequence shown here is derived from an EMBL/GenBank/DDBJ whole genome shotgun (WGS) entry which is preliminary data.</text>
</comment>
<accession>X0X1J5</accession>
<name>X0X1J5_9ZZZZ</name>
<gene>
    <name evidence="1" type="ORF">S01H1_69074</name>
</gene>
<reference evidence="1" key="1">
    <citation type="journal article" date="2014" name="Front. Microbiol.">
        <title>High frequency of phylogenetically diverse reductive dehalogenase-homologous genes in deep subseafloor sedimentary metagenomes.</title>
        <authorList>
            <person name="Kawai M."/>
            <person name="Futagami T."/>
            <person name="Toyoda A."/>
            <person name="Takaki Y."/>
            <person name="Nishi S."/>
            <person name="Hori S."/>
            <person name="Arai W."/>
            <person name="Tsubouchi T."/>
            <person name="Morono Y."/>
            <person name="Uchiyama I."/>
            <person name="Ito T."/>
            <person name="Fujiyama A."/>
            <person name="Inagaki F."/>
            <person name="Takami H."/>
        </authorList>
    </citation>
    <scope>NUCLEOTIDE SEQUENCE</scope>
    <source>
        <strain evidence="1">Expedition CK06-06</strain>
    </source>
</reference>
<protein>
    <submittedName>
        <fullName evidence="1">Uncharacterized protein</fullName>
    </submittedName>
</protein>
<proteinExistence type="predicted"/>
<organism evidence="1">
    <name type="scientific">marine sediment metagenome</name>
    <dbReference type="NCBI Taxonomy" id="412755"/>
    <lineage>
        <taxon>unclassified sequences</taxon>
        <taxon>metagenomes</taxon>
        <taxon>ecological metagenomes</taxon>
    </lineage>
</organism>
<dbReference type="EMBL" id="BARS01045833">
    <property type="protein sequence ID" value="GAG37074.1"/>
    <property type="molecule type" value="Genomic_DNA"/>
</dbReference>
<evidence type="ECO:0000313" key="1">
    <source>
        <dbReference type="EMBL" id="GAG37074.1"/>
    </source>
</evidence>
<sequence>MNHEDRKHFAFLMAQLETAFFESVSRETVALYVDYLNDLSINQIQRAVEYLIAKREKRGFPAIAEIRTATLGSTEYKAVKAWGELVVGTYDLDKKYKDDLISEVATVAFGSIGDFYAGDKRNEMADRAHFIRTYKLIVNLKEAREGRRQLRQKDMKKLEEK</sequence>